<dbReference type="EMBL" id="JACBNY010000008">
    <property type="protein sequence ID" value="MBA0016744.1"/>
    <property type="molecule type" value="Genomic_DNA"/>
</dbReference>
<evidence type="ECO:0000313" key="3">
    <source>
        <dbReference type="Proteomes" id="UP000530186"/>
    </source>
</evidence>
<sequence>MNNLGADMLSVNVLWFVIIIGIWILNLLFMMWIGSLVIKNGIQKSGIIEAIDSLTNVIESK</sequence>
<gene>
    <name evidence="2" type="ORF">HZR21_06260</name>
</gene>
<comment type="caution">
    <text evidence="2">The sequence shown here is derived from an EMBL/GenBank/DDBJ whole genome shotgun (WGS) entry which is preliminary data.</text>
</comment>
<protein>
    <submittedName>
        <fullName evidence="2">Uncharacterized protein</fullName>
    </submittedName>
</protein>
<proteinExistence type="predicted"/>
<keyword evidence="1" id="KW-0812">Transmembrane</keyword>
<dbReference type="GeneID" id="303195116"/>
<keyword evidence="3" id="KW-1185">Reference proteome</keyword>
<keyword evidence="1" id="KW-0472">Membrane</keyword>
<reference evidence="2 3" key="1">
    <citation type="submission" date="2020-07" db="EMBL/GenBank/DDBJ databases">
        <authorList>
            <person name="Hilgarth M."/>
            <person name="Werum V."/>
            <person name="Vogel R.F."/>
        </authorList>
    </citation>
    <scope>NUCLEOTIDE SEQUENCE [LARGE SCALE GENOMIC DNA]</scope>
    <source>
        <strain evidence="2 3">DSM 28961</strain>
    </source>
</reference>
<dbReference type="Proteomes" id="UP000530186">
    <property type="component" value="Unassembled WGS sequence"/>
</dbReference>
<keyword evidence="1" id="KW-1133">Transmembrane helix</keyword>
<dbReference type="AlphaFoldDB" id="A0A7V8N123"/>
<dbReference type="RefSeq" id="WP_003140534.1">
    <property type="nucleotide sequence ID" value="NZ_CBCRWQ010000009.1"/>
</dbReference>
<name>A0A7V8N123_9LACT</name>
<evidence type="ECO:0000313" key="2">
    <source>
        <dbReference type="EMBL" id="MBA0016744.1"/>
    </source>
</evidence>
<organism evidence="2 3">
    <name type="scientific">Pseudolactococcus laudensis</name>
    <dbReference type="NCBI Taxonomy" id="1494461"/>
    <lineage>
        <taxon>Bacteria</taxon>
        <taxon>Bacillati</taxon>
        <taxon>Bacillota</taxon>
        <taxon>Bacilli</taxon>
        <taxon>Lactobacillales</taxon>
        <taxon>Streptococcaceae</taxon>
        <taxon>Pseudolactococcus</taxon>
    </lineage>
</organism>
<evidence type="ECO:0000256" key="1">
    <source>
        <dbReference type="SAM" id="Phobius"/>
    </source>
</evidence>
<feature type="transmembrane region" description="Helical" evidence="1">
    <location>
        <begin position="12"/>
        <end position="38"/>
    </location>
</feature>
<accession>A0A7V8N123</accession>